<dbReference type="AlphaFoldDB" id="A0A8I6RYC9"/>
<dbReference type="GeneID" id="106668975"/>
<protein>
    <submittedName>
        <fullName evidence="2">Uncharacterized protein</fullName>
    </submittedName>
</protein>
<proteinExistence type="predicted"/>
<feature type="signal peptide" evidence="1">
    <location>
        <begin position="1"/>
        <end position="23"/>
    </location>
</feature>
<dbReference type="EnsemblMetazoa" id="XM_014398198.2">
    <property type="protein sequence ID" value="XP_014253684.1"/>
    <property type="gene ID" value="LOC106668975"/>
</dbReference>
<organism evidence="2 3">
    <name type="scientific">Cimex lectularius</name>
    <name type="common">Bed bug</name>
    <name type="synonym">Acanthia lectularia</name>
    <dbReference type="NCBI Taxonomy" id="79782"/>
    <lineage>
        <taxon>Eukaryota</taxon>
        <taxon>Metazoa</taxon>
        <taxon>Ecdysozoa</taxon>
        <taxon>Arthropoda</taxon>
        <taxon>Hexapoda</taxon>
        <taxon>Insecta</taxon>
        <taxon>Pterygota</taxon>
        <taxon>Neoptera</taxon>
        <taxon>Paraneoptera</taxon>
        <taxon>Hemiptera</taxon>
        <taxon>Heteroptera</taxon>
        <taxon>Panheteroptera</taxon>
        <taxon>Cimicomorpha</taxon>
        <taxon>Cimicidae</taxon>
        <taxon>Cimex</taxon>
    </lineage>
</organism>
<dbReference type="KEGG" id="clec:106668975"/>
<dbReference type="Proteomes" id="UP000494040">
    <property type="component" value="Unassembled WGS sequence"/>
</dbReference>
<keyword evidence="3" id="KW-1185">Reference proteome</keyword>
<accession>A0A8I6RYC9</accession>
<evidence type="ECO:0000313" key="3">
    <source>
        <dbReference type="Proteomes" id="UP000494040"/>
    </source>
</evidence>
<feature type="chain" id="PRO_5035257360" evidence="1">
    <location>
        <begin position="24"/>
        <end position="135"/>
    </location>
</feature>
<dbReference type="RefSeq" id="XP_014253684.1">
    <property type="nucleotide sequence ID" value="XM_014398198.2"/>
</dbReference>
<evidence type="ECO:0000313" key="2">
    <source>
        <dbReference type="EnsemblMetazoa" id="XP_014253684.1"/>
    </source>
</evidence>
<keyword evidence="1" id="KW-0732">Signal</keyword>
<sequence length="135" mass="15223">MSLYSVYAFALSVFLLLTVSAMAHSKQSKNAGDMHKMVIPSNKKLKVQNDDPVNSEMDDSLREFCRTFEKSYDMHDLRGVSELRSACDGHCSNCANCPRGCRALVSRGCARLFKNKSSVLKMRSPLEEKCMKFLE</sequence>
<reference evidence="2" key="1">
    <citation type="submission" date="2022-01" db="UniProtKB">
        <authorList>
            <consortium name="EnsemblMetazoa"/>
        </authorList>
    </citation>
    <scope>IDENTIFICATION</scope>
</reference>
<dbReference type="OrthoDB" id="10502652at2759"/>
<name>A0A8I6RYC9_CIMLE</name>
<evidence type="ECO:0000256" key="1">
    <source>
        <dbReference type="SAM" id="SignalP"/>
    </source>
</evidence>